<protein>
    <submittedName>
        <fullName evidence="1">Uncharacterized protein</fullName>
    </submittedName>
</protein>
<dbReference type="AlphaFoldDB" id="A0AAU6Q874"/>
<evidence type="ECO:0000313" key="1">
    <source>
        <dbReference type="EMBL" id="WYF46495.1"/>
    </source>
</evidence>
<reference evidence="1" key="1">
    <citation type="submission" date="2024-03" db="EMBL/GenBank/DDBJ databases">
        <title>Deinococcus weizhi sp. nov., isolated from human skin.</title>
        <authorList>
            <person name="Wei Z."/>
            <person name="Tian F."/>
            <person name="Yang C."/>
            <person name="Xin L.T."/>
            <person name="Wen Z.J."/>
            <person name="Lan K.C."/>
            <person name="Yu L."/>
            <person name="Zhe W."/>
            <person name="Dan F.D."/>
            <person name="Jun W."/>
            <person name="Rui Z."/>
            <person name="Yong X.J."/>
            <person name="Ting Y."/>
            <person name="Wei X."/>
            <person name="Xu Z.G."/>
            <person name="Xin Z."/>
            <person name="Dong F.G."/>
            <person name="Ni X.M."/>
            <person name="Zheng M.G."/>
            <person name="Chun Y."/>
            <person name="Qian W.X."/>
        </authorList>
    </citation>
    <scope>NUCLEOTIDE SEQUENCE</scope>
    <source>
        <strain evidence="1">VB142</strain>
    </source>
</reference>
<name>A0AAU6Q874_9DEIO</name>
<dbReference type="RefSeq" id="WP_339097959.1">
    <property type="nucleotide sequence ID" value="NZ_CP149783.1"/>
</dbReference>
<gene>
    <name evidence="1" type="ORF">WDJ50_15710</name>
</gene>
<sequence>MFVTENDIRRIVNKEMSPEQAERRARTLERSKGALKNLTPGTVVKPGVIISLEEYEALRACGELSPKSEQQEKPEKGND</sequence>
<accession>A0AAU6Q874</accession>
<proteinExistence type="predicted"/>
<organism evidence="1">
    <name type="scientific">Deinococcus sp. VB142</name>
    <dbReference type="NCBI Taxonomy" id="3112952"/>
    <lineage>
        <taxon>Bacteria</taxon>
        <taxon>Thermotogati</taxon>
        <taxon>Deinococcota</taxon>
        <taxon>Deinococci</taxon>
        <taxon>Deinococcales</taxon>
        <taxon>Deinococcaceae</taxon>
        <taxon>Deinococcus</taxon>
    </lineage>
</organism>
<dbReference type="EMBL" id="CP149783">
    <property type="protein sequence ID" value="WYF46495.1"/>
    <property type="molecule type" value="Genomic_DNA"/>
</dbReference>